<dbReference type="PANTHER" id="PTHR44943:SF4">
    <property type="entry name" value="TPR REPEAT-CONTAINING PROTEIN MJ0798"/>
    <property type="match status" value="1"/>
</dbReference>
<accession>A0A0F8Y536</accession>
<dbReference type="InterPro" id="IPR000157">
    <property type="entry name" value="TIR_dom"/>
</dbReference>
<proteinExistence type="predicted"/>
<dbReference type="InterPro" id="IPR011990">
    <property type="entry name" value="TPR-like_helical_dom_sf"/>
</dbReference>
<dbReference type="InterPro" id="IPR051685">
    <property type="entry name" value="Ycf3/AcsC/BcsC/TPR_MFPF"/>
</dbReference>
<keyword evidence="2" id="KW-0802">TPR repeat</keyword>
<dbReference type="PROSITE" id="PS50104">
    <property type="entry name" value="TIR"/>
    <property type="match status" value="1"/>
</dbReference>
<protein>
    <recommendedName>
        <fullName evidence="3">TIR domain-containing protein</fullName>
    </recommendedName>
</protein>
<dbReference type="SMART" id="SM00255">
    <property type="entry name" value="TIR"/>
    <property type="match status" value="1"/>
</dbReference>
<reference evidence="4" key="1">
    <citation type="journal article" date="2015" name="Nature">
        <title>Complex archaea that bridge the gap between prokaryotes and eukaryotes.</title>
        <authorList>
            <person name="Spang A."/>
            <person name="Saw J.H."/>
            <person name="Jorgensen S.L."/>
            <person name="Zaremba-Niedzwiedzka K."/>
            <person name="Martijn J."/>
            <person name="Lind A.E."/>
            <person name="van Eijk R."/>
            <person name="Schleper C."/>
            <person name="Guy L."/>
            <person name="Ettema T.J."/>
        </authorList>
    </citation>
    <scope>NUCLEOTIDE SEQUENCE</scope>
</reference>
<keyword evidence="1" id="KW-0677">Repeat</keyword>
<dbReference type="PANTHER" id="PTHR44943">
    <property type="entry name" value="CELLULOSE SYNTHASE OPERON PROTEIN C"/>
    <property type="match status" value="1"/>
</dbReference>
<dbReference type="GO" id="GO:0007165">
    <property type="term" value="P:signal transduction"/>
    <property type="evidence" value="ECO:0007669"/>
    <property type="project" value="InterPro"/>
</dbReference>
<evidence type="ECO:0000313" key="4">
    <source>
        <dbReference type="EMBL" id="KKK49284.1"/>
    </source>
</evidence>
<evidence type="ECO:0000259" key="3">
    <source>
        <dbReference type="PROSITE" id="PS50104"/>
    </source>
</evidence>
<gene>
    <name evidence="4" type="ORF">LCGC14_3136620</name>
</gene>
<organism evidence="4">
    <name type="scientific">marine sediment metagenome</name>
    <dbReference type="NCBI Taxonomy" id="412755"/>
    <lineage>
        <taxon>unclassified sequences</taxon>
        <taxon>metagenomes</taxon>
        <taxon>ecological metagenomes</taxon>
    </lineage>
</organism>
<sequence>MSEVKKDQVFISYAHEDLETVKNVVLGLKKRKLNVWFDKEHLAPGRWKKQIIKAITRSRYFVICISKAALRKTGEKPGFQDDELQTAYEIAQDQPDQEFTIVPVRLEDCERGDFRISSFQMYDMFPRIEEGLDKLAVHLGGVSLSDAMVQDERTEDEKIIESLLGKASSAFYAKYFEKALTIFNPVLELDLNNIDAWYNKGATLGKLGRFKEALTAYEKALELNPKYSDAWYNKGATLNSLGRSEEALMAYEKALELNPEDSLAWTNKGATL</sequence>
<dbReference type="SUPFAM" id="SSF48452">
    <property type="entry name" value="TPR-like"/>
    <property type="match status" value="1"/>
</dbReference>
<dbReference type="EMBL" id="LAZR01068628">
    <property type="protein sequence ID" value="KKK49284.1"/>
    <property type="molecule type" value="Genomic_DNA"/>
</dbReference>
<feature type="non-terminal residue" evidence="4">
    <location>
        <position position="272"/>
    </location>
</feature>
<dbReference type="Gene3D" id="3.40.50.10140">
    <property type="entry name" value="Toll/interleukin-1 receptor homology (TIR) domain"/>
    <property type="match status" value="1"/>
</dbReference>
<dbReference type="InterPro" id="IPR019734">
    <property type="entry name" value="TPR_rpt"/>
</dbReference>
<evidence type="ECO:0000256" key="1">
    <source>
        <dbReference type="ARBA" id="ARBA00022737"/>
    </source>
</evidence>
<dbReference type="Pfam" id="PF13676">
    <property type="entry name" value="TIR_2"/>
    <property type="match status" value="1"/>
</dbReference>
<dbReference type="Gene3D" id="1.25.40.10">
    <property type="entry name" value="Tetratricopeptide repeat domain"/>
    <property type="match status" value="2"/>
</dbReference>
<dbReference type="InterPro" id="IPR035897">
    <property type="entry name" value="Toll_tir_struct_dom_sf"/>
</dbReference>
<dbReference type="PROSITE" id="PS50293">
    <property type="entry name" value="TPR_REGION"/>
    <property type="match status" value="2"/>
</dbReference>
<dbReference type="SUPFAM" id="SSF52200">
    <property type="entry name" value="Toll/Interleukin receptor TIR domain"/>
    <property type="match status" value="1"/>
</dbReference>
<feature type="domain" description="TIR" evidence="3">
    <location>
        <begin position="5"/>
        <end position="143"/>
    </location>
</feature>
<dbReference type="Pfam" id="PF00515">
    <property type="entry name" value="TPR_1"/>
    <property type="match status" value="2"/>
</dbReference>
<comment type="caution">
    <text evidence="4">The sequence shown here is derived from an EMBL/GenBank/DDBJ whole genome shotgun (WGS) entry which is preliminary data.</text>
</comment>
<dbReference type="AlphaFoldDB" id="A0A0F8Y536"/>
<dbReference type="PROSITE" id="PS50005">
    <property type="entry name" value="TPR"/>
    <property type="match status" value="2"/>
</dbReference>
<evidence type="ECO:0000256" key="2">
    <source>
        <dbReference type="ARBA" id="ARBA00022803"/>
    </source>
</evidence>
<dbReference type="SMART" id="SM00028">
    <property type="entry name" value="TPR"/>
    <property type="match status" value="3"/>
</dbReference>
<name>A0A0F8Y536_9ZZZZ</name>